<dbReference type="Proteomes" id="UP000283469">
    <property type="component" value="Unassembled WGS sequence"/>
</dbReference>
<organism evidence="1 2">
    <name type="scientific">Sphingobium terrigena</name>
    <dbReference type="NCBI Taxonomy" id="2304063"/>
    <lineage>
        <taxon>Bacteria</taxon>
        <taxon>Pseudomonadati</taxon>
        <taxon>Pseudomonadota</taxon>
        <taxon>Alphaproteobacteria</taxon>
        <taxon>Sphingomonadales</taxon>
        <taxon>Sphingomonadaceae</taxon>
        <taxon>Sphingobium</taxon>
    </lineage>
</organism>
<keyword evidence="2" id="KW-1185">Reference proteome</keyword>
<dbReference type="EMBL" id="QVRA01000012">
    <property type="protein sequence ID" value="RJG53986.1"/>
    <property type="molecule type" value="Genomic_DNA"/>
</dbReference>
<comment type="caution">
    <text evidence="1">The sequence shown here is derived from an EMBL/GenBank/DDBJ whole genome shotgun (WGS) entry which is preliminary data.</text>
</comment>
<dbReference type="AlphaFoldDB" id="A0A418YR14"/>
<evidence type="ECO:0008006" key="3">
    <source>
        <dbReference type="Google" id="ProtNLM"/>
    </source>
</evidence>
<protein>
    <recommendedName>
        <fullName evidence="3">Phosphoadenosine phosphosulphate reductase domain-containing protein</fullName>
    </recommendedName>
</protein>
<evidence type="ECO:0000313" key="1">
    <source>
        <dbReference type="EMBL" id="RJG53986.1"/>
    </source>
</evidence>
<name>A0A418YR14_9SPHN</name>
<proteinExistence type="predicted"/>
<evidence type="ECO:0000313" key="2">
    <source>
        <dbReference type="Proteomes" id="UP000283469"/>
    </source>
</evidence>
<dbReference type="OrthoDB" id="7260048at2"/>
<accession>A0A418YR14</accession>
<gene>
    <name evidence="1" type="ORF">D0Z70_14555</name>
</gene>
<reference evidence="1 2" key="1">
    <citation type="submission" date="2018-08" db="EMBL/GenBank/DDBJ databases">
        <title>Sphingobium sp. EO9.</title>
        <authorList>
            <person name="Park Y."/>
            <person name="Kim K.H."/>
            <person name="Jeon C.O."/>
        </authorList>
    </citation>
    <scope>NUCLEOTIDE SEQUENCE [LARGE SCALE GENOMIC DNA]</scope>
    <source>
        <strain evidence="1 2">EO9</strain>
    </source>
</reference>
<sequence>MIIEMKARGDPIDMVLMADHGSERPETDDFVPLFRAWMDNHGIPNEVVRYEPKRFKHWPPYYSLLENLLTNGTLPSISFGRHSCSQKWKIAPQDRWTEAWQPALSAWARGQKVVKLIGYDCSPADNRRYAEREGHVDLRYEFRCPLRDWGWDRDACIARIRAEGLPIPVKSSCFFCAAMKPHEVRTLPALYLRLIVLIEARAAPRLRTVDGLWRKPIKGRGAGEARPGSMTEFIRAEHLLDPEEVDRIIAEAPGDLLAFQQAAARVALEHREPIGDWIARFNAGLDLRC</sequence>
<dbReference type="SUPFAM" id="SSF52402">
    <property type="entry name" value="Adenine nucleotide alpha hydrolases-like"/>
    <property type="match status" value="1"/>
</dbReference>
<dbReference type="RefSeq" id="WP_119747632.1">
    <property type="nucleotide sequence ID" value="NZ_QVRA01000012.1"/>
</dbReference>